<protein>
    <submittedName>
        <fullName evidence="4">XRE-type DNA-binding protein</fullName>
    </submittedName>
</protein>
<dbReference type="EMBL" id="JAUTBA010000001">
    <property type="protein sequence ID" value="MDQ1152423.1"/>
    <property type="molecule type" value="Genomic_DNA"/>
</dbReference>
<keyword evidence="2" id="KW-0472">Membrane</keyword>
<sequence length="186" mass="20928">MRSIKLLFLLTMLSGFLKQVNAQTNPDSSAYEVQRSHVNELLNARQQKFGAYDTSLTKKTGLFGLFKSKGDMQKSIDILKDIVITDNNIFLETQKLLKIKDFEKDKFQQLATDYDKQVSAYIGTISKLQKENEKLRSQVDKTSGNGGLGNILLYIALLVIGVLGYLLYTAKAKQTVQSKPLQNDKV</sequence>
<accession>A0ABU0UC25</accession>
<evidence type="ECO:0000256" key="3">
    <source>
        <dbReference type="SAM" id="SignalP"/>
    </source>
</evidence>
<proteinExistence type="predicted"/>
<name>A0ABU0UC25_9SPHI</name>
<dbReference type="GO" id="GO:0003677">
    <property type="term" value="F:DNA binding"/>
    <property type="evidence" value="ECO:0007669"/>
    <property type="project" value="UniProtKB-KW"/>
</dbReference>
<feature type="chain" id="PRO_5046666877" evidence="3">
    <location>
        <begin position="23"/>
        <end position="186"/>
    </location>
</feature>
<evidence type="ECO:0000313" key="4">
    <source>
        <dbReference type="EMBL" id="MDQ1152423.1"/>
    </source>
</evidence>
<feature type="coiled-coil region" evidence="1">
    <location>
        <begin position="118"/>
        <end position="145"/>
    </location>
</feature>
<keyword evidence="5" id="KW-1185">Reference proteome</keyword>
<evidence type="ECO:0000313" key="5">
    <source>
        <dbReference type="Proteomes" id="UP001244640"/>
    </source>
</evidence>
<dbReference type="Proteomes" id="UP001244640">
    <property type="component" value="Unassembled WGS sequence"/>
</dbReference>
<organism evidence="4 5">
    <name type="scientific">Sphingobacterium zeae</name>
    <dbReference type="NCBI Taxonomy" id="1776859"/>
    <lineage>
        <taxon>Bacteria</taxon>
        <taxon>Pseudomonadati</taxon>
        <taxon>Bacteroidota</taxon>
        <taxon>Sphingobacteriia</taxon>
        <taxon>Sphingobacteriales</taxon>
        <taxon>Sphingobacteriaceae</taxon>
        <taxon>Sphingobacterium</taxon>
    </lineage>
</organism>
<keyword evidence="2" id="KW-0812">Transmembrane</keyword>
<reference evidence="4 5" key="1">
    <citation type="submission" date="2023-07" db="EMBL/GenBank/DDBJ databases">
        <title>Functional and genomic diversity of the sorghum phyllosphere microbiome.</title>
        <authorList>
            <person name="Shade A."/>
        </authorList>
    </citation>
    <scope>NUCLEOTIDE SEQUENCE [LARGE SCALE GENOMIC DNA]</scope>
    <source>
        <strain evidence="4 5">SORGH_AS_0892</strain>
    </source>
</reference>
<keyword evidence="4" id="KW-0238">DNA-binding</keyword>
<dbReference type="RefSeq" id="WP_307187728.1">
    <property type="nucleotide sequence ID" value="NZ_JAUTBA010000001.1"/>
</dbReference>
<evidence type="ECO:0000256" key="2">
    <source>
        <dbReference type="SAM" id="Phobius"/>
    </source>
</evidence>
<gene>
    <name evidence="4" type="ORF">QE382_004407</name>
</gene>
<keyword evidence="1" id="KW-0175">Coiled coil</keyword>
<feature type="transmembrane region" description="Helical" evidence="2">
    <location>
        <begin position="151"/>
        <end position="170"/>
    </location>
</feature>
<comment type="caution">
    <text evidence="4">The sequence shown here is derived from an EMBL/GenBank/DDBJ whole genome shotgun (WGS) entry which is preliminary data.</text>
</comment>
<keyword evidence="2" id="KW-1133">Transmembrane helix</keyword>
<keyword evidence="3" id="KW-0732">Signal</keyword>
<feature type="signal peptide" evidence="3">
    <location>
        <begin position="1"/>
        <end position="22"/>
    </location>
</feature>
<evidence type="ECO:0000256" key="1">
    <source>
        <dbReference type="SAM" id="Coils"/>
    </source>
</evidence>